<organism evidence="1 2">
    <name type="scientific">Bacillus wiedmannii</name>
    <dbReference type="NCBI Taxonomy" id="1890302"/>
    <lineage>
        <taxon>Bacteria</taxon>
        <taxon>Bacillati</taxon>
        <taxon>Bacillota</taxon>
        <taxon>Bacilli</taxon>
        <taxon>Bacillales</taxon>
        <taxon>Bacillaceae</taxon>
        <taxon>Bacillus</taxon>
        <taxon>Bacillus cereus group</taxon>
    </lineage>
</organism>
<sequence>MLLPILVVIGFLGG</sequence>
<reference evidence="2" key="1">
    <citation type="submission" date="2016-08" db="EMBL/GenBank/DDBJ databases">
        <authorList>
            <person name="Loux V."/>
            <person name="Rue O."/>
        </authorList>
    </citation>
    <scope>NUCLEOTIDE SEQUENCE [LARGE SCALE GENOMIC DNA]</scope>
    <source>
        <strain evidence="2">INRA Bc05-F1</strain>
    </source>
</reference>
<gene>
    <name evidence="1" type="ORF">BC05F1_00025</name>
</gene>
<dbReference type="EMBL" id="FMBE01000001">
    <property type="protein sequence ID" value="SCB73487.1"/>
    <property type="molecule type" value="Genomic_DNA"/>
</dbReference>
<dbReference type="Proteomes" id="UP000196052">
    <property type="component" value="Unassembled WGS sequence"/>
</dbReference>
<name>A0A1C3YTQ3_9BACI</name>
<evidence type="ECO:0000313" key="2">
    <source>
        <dbReference type="Proteomes" id="UP000196052"/>
    </source>
</evidence>
<accession>A0A1C3YTQ3</accession>
<evidence type="ECO:0000313" key="1">
    <source>
        <dbReference type="EMBL" id="SCB73487.1"/>
    </source>
</evidence>
<proteinExistence type="predicted"/>
<protein>
    <submittedName>
        <fullName evidence="1">Uncharacterized protein</fullName>
    </submittedName>
</protein>